<gene>
    <name evidence="1" type="ORF">HY544_03650</name>
</gene>
<dbReference type="AlphaFoldDB" id="A0A8T3YLA5"/>
<dbReference type="EMBL" id="JACQPB010000036">
    <property type="protein sequence ID" value="MBI4210572.1"/>
    <property type="molecule type" value="Genomic_DNA"/>
</dbReference>
<comment type="caution">
    <text evidence="1">The sequence shown here is derived from an EMBL/GenBank/DDBJ whole genome shotgun (WGS) entry which is preliminary data.</text>
</comment>
<accession>A0A8T3YLA5</accession>
<evidence type="ECO:0000313" key="1">
    <source>
        <dbReference type="EMBL" id="MBI4210572.1"/>
    </source>
</evidence>
<sequence length="280" mass="32044">MMEFLVSENRRKTHPRTPQQYKIKNMHEPEELKPLVKEVAFHASNYALHDAQWLVRSHALDALAFLGDRRSERLFREILSDKADWIYSGLDPREFMIGNFTGQPEEIIRSSVVPRFKDIAVEGIAKIGGRENVELLMRIMHGSDSRLSKSATFELAAHATPGILRMFIGMANFKNMNYAQSQAIMHAAAAIVEDLPQFNVHEVIYNTFSEERNTVEAHEMRLGRSRRPKELMFIPNSKVAILMAANALGTLPKVFKSGEVLKFANEHTEEELARHYKLIK</sequence>
<proteinExistence type="predicted"/>
<dbReference type="Proteomes" id="UP000732298">
    <property type="component" value="Unassembled WGS sequence"/>
</dbReference>
<reference evidence="1" key="1">
    <citation type="submission" date="2020-07" db="EMBL/GenBank/DDBJ databases">
        <title>Huge and variable diversity of episymbiotic CPR bacteria and DPANN archaea in groundwater ecosystems.</title>
        <authorList>
            <person name="He C.Y."/>
            <person name="Keren R."/>
            <person name="Whittaker M."/>
            <person name="Farag I.F."/>
            <person name="Doudna J."/>
            <person name="Cate J.H.D."/>
            <person name="Banfield J.F."/>
        </authorList>
    </citation>
    <scope>NUCLEOTIDE SEQUENCE</scope>
    <source>
        <strain evidence="1">NC_groundwater_1296_Ag_S-0.2um_52_80</strain>
    </source>
</reference>
<name>A0A8T3YLA5_9ARCH</name>
<dbReference type="InterPro" id="IPR016024">
    <property type="entry name" value="ARM-type_fold"/>
</dbReference>
<dbReference type="Gene3D" id="1.25.10.10">
    <property type="entry name" value="Leucine-rich Repeat Variant"/>
    <property type="match status" value="1"/>
</dbReference>
<protein>
    <submittedName>
        <fullName evidence="1">HEAT repeat domain-containing protein</fullName>
    </submittedName>
</protein>
<evidence type="ECO:0000313" key="2">
    <source>
        <dbReference type="Proteomes" id="UP000732298"/>
    </source>
</evidence>
<dbReference type="SUPFAM" id="SSF48371">
    <property type="entry name" value="ARM repeat"/>
    <property type="match status" value="1"/>
</dbReference>
<dbReference type="InterPro" id="IPR011989">
    <property type="entry name" value="ARM-like"/>
</dbReference>
<organism evidence="1 2">
    <name type="scientific">Candidatus Iainarchaeum sp</name>
    <dbReference type="NCBI Taxonomy" id="3101447"/>
    <lineage>
        <taxon>Archaea</taxon>
        <taxon>Candidatus Iainarchaeota</taxon>
        <taxon>Candidatus Iainarchaeia</taxon>
        <taxon>Candidatus Iainarchaeales</taxon>
        <taxon>Candidatus Iainarchaeaceae</taxon>
        <taxon>Candidatus Iainarchaeum</taxon>
    </lineage>
</organism>